<sequence length="126" mass="14344">MLEQRLAILLQGGVIDQDIYKNMLSVVHDLEDIWLIPVHHPQGEMALTHMAVALMRSRRGEEIAPLDGEILASIEQCEHYDQLTTILRALLKKFTVILHPNEEGYLLVNLYGLMFSLENHSLSDTP</sequence>
<reference evidence="2" key="1">
    <citation type="submission" date="2020-09" db="EMBL/GenBank/DDBJ databases">
        <authorList>
            <person name="Palma L."/>
            <person name="Caballero P."/>
            <person name="Berry C."/>
            <person name="Del Valle E."/>
        </authorList>
    </citation>
    <scope>NUCLEOTIDE SEQUENCE</scope>
    <source>
        <strain evidence="2">M</strain>
    </source>
</reference>
<dbReference type="EMBL" id="JACXBF010000128">
    <property type="protein sequence ID" value="MBD2800127.1"/>
    <property type="molecule type" value="Genomic_DNA"/>
</dbReference>
<evidence type="ECO:0000313" key="2">
    <source>
        <dbReference type="EMBL" id="MBD2800127.1"/>
    </source>
</evidence>
<gene>
    <name evidence="2" type="ORF">ID854_06550</name>
</gene>
<dbReference type="InterPro" id="IPR011608">
    <property type="entry name" value="PRD"/>
</dbReference>
<protein>
    <submittedName>
        <fullName evidence="2">PRD domain-containing protein</fullName>
    </submittedName>
</protein>
<reference evidence="2" key="2">
    <citation type="journal article" date="2024" name="Toxins">
        <title>Genome Sequence Analysis of Native Xenorhabdus Strains Isolated from Entomopathogenic Nematodes in Argentina.</title>
        <authorList>
            <person name="Palma L."/>
            <person name="Frizzo L."/>
            <person name="Kaiser S."/>
            <person name="Berry C."/>
            <person name="Caballero P."/>
            <person name="Bode H.B."/>
            <person name="Del Valle E.E."/>
        </authorList>
    </citation>
    <scope>NUCLEOTIDE SEQUENCE</scope>
    <source>
        <strain evidence="2">M</strain>
    </source>
</reference>
<comment type="caution">
    <text evidence="2">The sequence shown here is derived from an EMBL/GenBank/DDBJ whole genome shotgun (WGS) entry which is preliminary data.</text>
</comment>
<dbReference type="GeneID" id="97125829"/>
<evidence type="ECO:0000259" key="1">
    <source>
        <dbReference type="PROSITE" id="PS51372"/>
    </source>
</evidence>
<dbReference type="AlphaFoldDB" id="A0AAW3YRK7"/>
<feature type="domain" description="PRD" evidence="1">
    <location>
        <begin position="14"/>
        <end position="120"/>
    </location>
</feature>
<proteinExistence type="predicted"/>
<dbReference type="GO" id="GO:0006355">
    <property type="term" value="P:regulation of DNA-templated transcription"/>
    <property type="evidence" value="ECO:0007669"/>
    <property type="project" value="InterPro"/>
</dbReference>
<organism evidence="2">
    <name type="scientific">Xenorhabdus szentirmaii</name>
    <dbReference type="NCBI Taxonomy" id="290112"/>
    <lineage>
        <taxon>Bacteria</taxon>
        <taxon>Pseudomonadati</taxon>
        <taxon>Pseudomonadota</taxon>
        <taxon>Gammaproteobacteria</taxon>
        <taxon>Enterobacterales</taxon>
        <taxon>Morganellaceae</taxon>
        <taxon>Xenorhabdus</taxon>
    </lineage>
</organism>
<name>A0AAW3YRK7_9GAMM</name>
<dbReference type="RefSeq" id="WP_099138662.1">
    <property type="nucleotide sequence ID" value="NZ_CAWNPE010000001.1"/>
</dbReference>
<dbReference type="PROSITE" id="PS51372">
    <property type="entry name" value="PRD_2"/>
    <property type="match status" value="1"/>
</dbReference>
<dbReference type="SUPFAM" id="SSF63520">
    <property type="entry name" value="PTS-regulatory domain, PRD"/>
    <property type="match status" value="1"/>
</dbReference>
<accession>A0AAW3YRK7</accession>
<dbReference type="InterPro" id="IPR036634">
    <property type="entry name" value="PRD_sf"/>
</dbReference>
<dbReference type="Proteomes" id="UP001193920">
    <property type="component" value="Unassembled WGS sequence"/>
</dbReference>